<feature type="transmembrane region" description="Helical" evidence="8">
    <location>
        <begin position="116"/>
        <end position="136"/>
    </location>
</feature>
<evidence type="ECO:0000256" key="3">
    <source>
        <dbReference type="ARBA" id="ARBA00022448"/>
    </source>
</evidence>
<evidence type="ECO:0000313" key="11">
    <source>
        <dbReference type="EMBL" id="MBV6343691.1"/>
    </source>
</evidence>
<dbReference type="Pfam" id="PF01545">
    <property type="entry name" value="Cation_efflux"/>
    <property type="match status" value="1"/>
</dbReference>
<evidence type="ECO:0000256" key="6">
    <source>
        <dbReference type="ARBA" id="ARBA00023136"/>
    </source>
</evidence>
<reference evidence="11 12" key="1">
    <citation type="journal article" date="2020" name="J Geophys Res Biogeosci">
        <title>Magnetotaxis as an Adaptation to Enable Bacterial Shuttling of Microbial Sulfur and Sulfur Cycling Across Aquatic Oxic#Anoxic Interfaces.</title>
        <authorList>
            <person name="Li J."/>
            <person name="Liu P."/>
            <person name="Wang J."/>
            <person name="Roberts A.P."/>
            <person name="Pan Y."/>
        </authorList>
    </citation>
    <scope>NUCLEOTIDE SEQUENCE [LARGE SCALE GENOMIC DNA]</scope>
    <source>
        <strain evidence="11 12">MYR-1_YQ</strain>
    </source>
</reference>
<comment type="caution">
    <text evidence="11">The sequence shown here is derived from an EMBL/GenBank/DDBJ whole genome shotgun (WGS) entry which is preliminary data.</text>
</comment>
<dbReference type="EMBL" id="JABXWD010000742">
    <property type="protein sequence ID" value="MBV6343691.1"/>
    <property type="molecule type" value="Genomic_DNA"/>
</dbReference>
<feature type="domain" description="Cation efflux protein transmembrane" evidence="9">
    <location>
        <begin position="15"/>
        <end position="209"/>
    </location>
</feature>
<dbReference type="Proteomes" id="UP001196980">
    <property type="component" value="Unassembled WGS sequence"/>
</dbReference>
<dbReference type="RefSeq" id="WP_218254304.1">
    <property type="nucleotide sequence ID" value="NZ_JABXWD010000742.1"/>
</dbReference>
<dbReference type="NCBIfam" id="NF033615">
    <property type="entry name" value="CDF_MamM"/>
    <property type="match status" value="1"/>
</dbReference>
<keyword evidence="6 8" id="KW-0472">Membrane</keyword>
<keyword evidence="12" id="KW-1185">Reference proteome</keyword>
<gene>
    <name evidence="11" type="primary">mamM</name>
    <name evidence="11" type="ORF">HWQ67_19155</name>
</gene>
<evidence type="ECO:0000313" key="12">
    <source>
        <dbReference type="Proteomes" id="UP001196980"/>
    </source>
</evidence>
<proteinExistence type="inferred from homology"/>
<evidence type="ECO:0000256" key="2">
    <source>
        <dbReference type="ARBA" id="ARBA00008114"/>
    </source>
</evidence>
<dbReference type="InterPro" id="IPR058533">
    <property type="entry name" value="Cation_efflux_TM"/>
</dbReference>
<evidence type="ECO:0000256" key="5">
    <source>
        <dbReference type="ARBA" id="ARBA00022989"/>
    </source>
</evidence>
<dbReference type="PANTHER" id="PTHR43840">
    <property type="entry name" value="MITOCHONDRIAL METAL TRANSPORTER 1-RELATED"/>
    <property type="match status" value="1"/>
</dbReference>
<comment type="subcellular location">
    <subcellularLocation>
        <location evidence="1">Membrane</location>
        <topology evidence="1">Multi-pass membrane protein</topology>
    </subcellularLocation>
</comment>
<dbReference type="Pfam" id="PF16916">
    <property type="entry name" value="ZT_dimer"/>
    <property type="match status" value="1"/>
</dbReference>
<keyword evidence="5 8" id="KW-1133">Transmembrane helix</keyword>
<accession>A0ABS6S4A9</accession>
<feature type="transmembrane region" description="Helical" evidence="8">
    <location>
        <begin position="81"/>
        <end position="101"/>
    </location>
</feature>
<comment type="similarity">
    <text evidence="2">Belongs to the cation diffusion facilitator (CDF) transporter (TC 2.A.4) family.</text>
</comment>
<protein>
    <submittedName>
        <fullName evidence="11">Magnetosome biogenesis CDF transporter MamM</fullName>
    </submittedName>
</protein>
<organism evidence="11 12">
    <name type="scientific">Candidatus Magnetobacterium casense</name>
    <dbReference type="NCBI Taxonomy" id="1455061"/>
    <lineage>
        <taxon>Bacteria</taxon>
        <taxon>Pseudomonadati</taxon>
        <taxon>Nitrospirota</taxon>
        <taxon>Thermodesulfovibrionia</taxon>
        <taxon>Thermodesulfovibrionales</taxon>
        <taxon>Candidatus Magnetobacteriaceae</taxon>
        <taxon>Candidatus Magnetobacterium</taxon>
    </lineage>
</organism>
<feature type="domain" description="Cation efflux protein cytoplasmic" evidence="10">
    <location>
        <begin position="214"/>
        <end position="288"/>
    </location>
</feature>
<evidence type="ECO:0000259" key="10">
    <source>
        <dbReference type="Pfam" id="PF16916"/>
    </source>
</evidence>
<dbReference type="PANTHER" id="PTHR43840:SF15">
    <property type="entry name" value="MITOCHONDRIAL METAL TRANSPORTER 1-RELATED"/>
    <property type="match status" value="1"/>
</dbReference>
<sequence length="333" mass="36691">MSYPQCVGCYHYVGWIGLVVNLAISVLKVFVGIIAGSQALLVDALYSAKDVLTSFLIILGLKFSKQPLDEEHQFGHGKAEFLFSLCVGLSMMAITGVFVYFETDKLLTGAPHQSPHMIALWAALFVVAANLFLWYYTRCVAHQINSPMVSVLSHHQKSDAYSSLAVALGIIGSHYLNLPWLDAVVAVGECLDLFHLGTKITWDAIKGLMDASAPQELIQKVRELSASVSGVKSVEEVRTRRVGQEIWISMVVGVDPELTVEQGKEISLWVEDRLIQMLPHLGDVSVHFKSASGSVAEFDFIQKEIVQLRQQLEQEQKAREQEGGPLTVDGGNH</sequence>
<dbReference type="InterPro" id="IPR002524">
    <property type="entry name" value="Cation_efflux"/>
</dbReference>
<evidence type="ECO:0000259" key="9">
    <source>
        <dbReference type="Pfam" id="PF01545"/>
    </source>
</evidence>
<dbReference type="InterPro" id="IPR027470">
    <property type="entry name" value="Cation_efflux_CTD"/>
</dbReference>
<feature type="transmembrane region" description="Helical" evidence="8">
    <location>
        <begin position="40"/>
        <end position="61"/>
    </location>
</feature>
<evidence type="ECO:0000256" key="8">
    <source>
        <dbReference type="SAM" id="Phobius"/>
    </source>
</evidence>
<name>A0ABS6S4A9_9BACT</name>
<evidence type="ECO:0000256" key="7">
    <source>
        <dbReference type="SAM" id="MobiDB-lite"/>
    </source>
</evidence>
<evidence type="ECO:0000256" key="1">
    <source>
        <dbReference type="ARBA" id="ARBA00004141"/>
    </source>
</evidence>
<feature type="region of interest" description="Disordered" evidence="7">
    <location>
        <begin position="314"/>
        <end position="333"/>
    </location>
</feature>
<evidence type="ECO:0000256" key="4">
    <source>
        <dbReference type="ARBA" id="ARBA00022692"/>
    </source>
</evidence>
<dbReference type="NCBIfam" id="TIGR01297">
    <property type="entry name" value="CDF"/>
    <property type="match status" value="1"/>
</dbReference>
<dbReference type="InterPro" id="IPR053502">
    <property type="entry name" value="Magnetosome_CDF-Related"/>
</dbReference>
<keyword evidence="3" id="KW-0813">Transport</keyword>
<feature type="non-terminal residue" evidence="11">
    <location>
        <position position="333"/>
    </location>
</feature>
<feature type="transmembrane region" description="Helical" evidence="8">
    <location>
        <begin position="12"/>
        <end position="34"/>
    </location>
</feature>
<keyword evidence="4 8" id="KW-0812">Transmembrane</keyword>
<dbReference type="InterPro" id="IPR050291">
    <property type="entry name" value="CDF_Transporter"/>
</dbReference>